<dbReference type="AlphaFoldDB" id="A0A0A9FUX5"/>
<name>A0A0A9FUX5_ARUDO</name>
<organism evidence="1">
    <name type="scientific">Arundo donax</name>
    <name type="common">Giant reed</name>
    <name type="synonym">Donax arundinaceus</name>
    <dbReference type="NCBI Taxonomy" id="35708"/>
    <lineage>
        <taxon>Eukaryota</taxon>
        <taxon>Viridiplantae</taxon>
        <taxon>Streptophyta</taxon>
        <taxon>Embryophyta</taxon>
        <taxon>Tracheophyta</taxon>
        <taxon>Spermatophyta</taxon>
        <taxon>Magnoliopsida</taxon>
        <taxon>Liliopsida</taxon>
        <taxon>Poales</taxon>
        <taxon>Poaceae</taxon>
        <taxon>PACMAD clade</taxon>
        <taxon>Arundinoideae</taxon>
        <taxon>Arundineae</taxon>
        <taxon>Arundo</taxon>
    </lineage>
</organism>
<proteinExistence type="predicted"/>
<evidence type="ECO:0000313" key="1">
    <source>
        <dbReference type="EMBL" id="JAE16072.1"/>
    </source>
</evidence>
<reference evidence="1" key="2">
    <citation type="journal article" date="2015" name="Data Brief">
        <title>Shoot transcriptome of the giant reed, Arundo donax.</title>
        <authorList>
            <person name="Barrero R.A."/>
            <person name="Guerrero F.D."/>
            <person name="Moolhuijzen P."/>
            <person name="Goolsby J.A."/>
            <person name="Tidwell J."/>
            <person name="Bellgard S.E."/>
            <person name="Bellgard M.I."/>
        </authorList>
    </citation>
    <scope>NUCLEOTIDE SEQUENCE</scope>
    <source>
        <tissue evidence="1">Shoot tissue taken approximately 20 cm above the soil surface</tissue>
    </source>
</reference>
<sequence>MVFVHKWNMINALDIFCGYLKA</sequence>
<reference evidence="1" key="1">
    <citation type="submission" date="2014-09" db="EMBL/GenBank/DDBJ databases">
        <authorList>
            <person name="Magalhaes I.L.F."/>
            <person name="Oliveira U."/>
            <person name="Santos F.R."/>
            <person name="Vidigal T.H.D.A."/>
            <person name="Brescovit A.D."/>
            <person name="Santos A.J."/>
        </authorList>
    </citation>
    <scope>NUCLEOTIDE SEQUENCE</scope>
    <source>
        <tissue evidence="1">Shoot tissue taken approximately 20 cm above the soil surface</tissue>
    </source>
</reference>
<protein>
    <submittedName>
        <fullName evidence="1">Uncharacterized protein</fullName>
    </submittedName>
</protein>
<dbReference type="EMBL" id="GBRH01181824">
    <property type="protein sequence ID" value="JAE16072.1"/>
    <property type="molecule type" value="Transcribed_RNA"/>
</dbReference>
<accession>A0A0A9FUX5</accession>